<dbReference type="Gene3D" id="2.30.30.40">
    <property type="entry name" value="SH3 Domains"/>
    <property type="match status" value="1"/>
</dbReference>
<protein>
    <submittedName>
        <fullName evidence="2">Chemotaxis protein CheW</fullName>
    </submittedName>
</protein>
<dbReference type="PANTHER" id="PTHR22617">
    <property type="entry name" value="CHEMOTAXIS SENSOR HISTIDINE KINASE-RELATED"/>
    <property type="match status" value="1"/>
</dbReference>
<dbReference type="SMART" id="SM00260">
    <property type="entry name" value="CheW"/>
    <property type="match status" value="1"/>
</dbReference>
<dbReference type="GO" id="GO:0007165">
    <property type="term" value="P:signal transduction"/>
    <property type="evidence" value="ECO:0007669"/>
    <property type="project" value="InterPro"/>
</dbReference>
<dbReference type="PROSITE" id="PS50851">
    <property type="entry name" value="CHEW"/>
    <property type="match status" value="1"/>
</dbReference>
<proteinExistence type="predicted"/>
<reference evidence="3" key="1">
    <citation type="submission" date="2017-02" db="EMBL/GenBank/DDBJ databases">
        <title>Comparative genomics and description of representatives of a novel lineage of planctomycetes thriving in anoxic sediments.</title>
        <authorList>
            <person name="Spring S."/>
            <person name="Bunk B."/>
            <person name="Sproer C."/>
        </authorList>
    </citation>
    <scope>NUCLEOTIDE SEQUENCE [LARGE SCALE GENOMIC DNA]</scope>
    <source>
        <strain evidence="3">ST-NAGAB-D1</strain>
    </source>
</reference>
<feature type="domain" description="CheW-like" evidence="1">
    <location>
        <begin position="20"/>
        <end position="164"/>
    </location>
</feature>
<organism evidence="2 3">
    <name type="scientific">Anaerohalosphaera lusitana</name>
    <dbReference type="NCBI Taxonomy" id="1936003"/>
    <lineage>
        <taxon>Bacteria</taxon>
        <taxon>Pseudomonadati</taxon>
        <taxon>Planctomycetota</taxon>
        <taxon>Phycisphaerae</taxon>
        <taxon>Sedimentisphaerales</taxon>
        <taxon>Anaerohalosphaeraceae</taxon>
        <taxon>Anaerohalosphaera</taxon>
    </lineage>
</organism>
<evidence type="ECO:0000313" key="3">
    <source>
        <dbReference type="Proteomes" id="UP000189674"/>
    </source>
</evidence>
<dbReference type="AlphaFoldDB" id="A0A1U9NIW2"/>
<dbReference type="SUPFAM" id="SSF50341">
    <property type="entry name" value="CheW-like"/>
    <property type="match status" value="1"/>
</dbReference>
<name>A0A1U9NIW2_9BACT</name>
<keyword evidence="3" id="KW-1185">Reference proteome</keyword>
<dbReference type="CDD" id="cd00732">
    <property type="entry name" value="CheW"/>
    <property type="match status" value="1"/>
</dbReference>
<accession>A0A1U9NIW2</accession>
<dbReference type="EMBL" id="CP019791">
    <property type="protein sequence ID" value="AQT67869.1"/>
    <property type="molecule type" value="Genomic_DNA"/>
</dbReference>
<dbReference type="Pfam" id="PF01584">
    <property type="entry name" value="CheW"/>
    <property type="match status" value="1"/>
</dbReference>
<evidence type="ECO:0000259" key="1">
    <source>
        <dbReference type="PROSITE" id="PS50851"/>
    </source>
</evidence>
<dbReference type="KEGG" id="alus:STSP2_01021"/>
<dbReference type="PANTHER" id="PTHR22617:SF41">
    <property type="entry name" value="CHEMOTAXIS SIGNAL TRANSDUCTION SYSTEM ADAPTOR PROTEIN CHEW"/>
    <property type="match status" value="1"/>
</dbReference>
<sequence>MAERVAKKEGGESRALLEREGKYLTFVLANEEFGLEILKVREIIGYIDVTSVPQTPGYVLGVINLRGQVIPVVDLRAKFGMELAERTQETCIIVVEFEQGGRQISTGIVVDRVSEVLDIAGENIEETPQFGSSVGTDYILGIGKIGDTVKILLDIDKVLCNSDVAGMFEG</sequence>
<dbReference type="OrthoDB" id="9794382at2"/>
<dbReference type="GO" id="GO:0006935">
    <property type="term" value="P:chemotaxis"/>
    <property type="evidence" value="ECO:0007669"/>
    <property type="project" value="InterPro"/>
</dbReference>
<evidence type="ECO:0000313" key="2">
    <source>
        <dbReference type="EMBL" id="AQT67869.1"/>
    </source>
</evidence>
<dbReference type="InterPro" id="IPR002545">
    <property type="entry name" value="CheW-lke_dom"/>
</dbReference>
<dbReference type="InterPro" id="IPR039315">
    <property type="entry name" value="CheW"/>
</dbReference>
<dbReference type="Proteomes" id="UP000189674">
    <property type="component" value="Chromosome"/>
</dbReference>
<dbReference type="Gene3D" id="2.40.50.180">
    <property type="entry name" value="CheA-289, Domain 4"/>
    <property type="match status" value="1"/>
</dbReference>
<dbReference type="InterPro" id="IPR036061">
    <property type="entry name" value="CheW-like_dom_sf"/>
</dbReference>
<dbReference type="RefSeq" id="WP_146660381.1">
    <property type="nucleotide sequence ID" value="NZ_CP019791.1"/>
</dbReference>
<dbReference type="GO" id="GO:0005829">
    <property type="term" value="C:cytosol"/>
    <property type="evidence" value="ECO:0007669"/>
    <property type="project" value="TreeGrafter"/>
</dbReference>
<dbReference type="STRING" id="1936003.STSP2_01021"/>
<gene>
    <name evidence="2" type="primary">cheW_1</name>
    <name evidence="2" type="ORF">STSP2_01021</name>
</gene>